<reference evidence="2" key="1">
    <citation type="journal article" date="2023" name="Mol. Phylogenet. Evol.">
        <title>Genome-scale phylogeny and comparative genomics of the fungal order Sordariales.</title>
        <authorList>
            <person name="Hensen N."/>
            <person name="Bonometti L."/>
            <person name="Westerberg I."/>
            <person name="Brannstrom I.O."/>
            <person name="Guillou S."/>
            <person name="Cros-Aarteil S."/>
            <person name="Calhoun S."/>
            <person name="Haridas S."/>
            <person name="Kuo A."/>
            <person name="Mondo S."/>
            <person name="Pangilinan J."/>
            <person name="Riley R."/>
            <person name="LaButti K."/>
            <person name="Andreopoulos B."/>
            <person name="Lipzen A."/>
            <person name="Chen C."/>
            <person name="Yan M."/>
            <person name="Daum C."/>
            <person name="Ng V."/>
            <person name="Clum A."/>
            <person name="Steindorff A."/>
            <person name="Ohm R.A."/>
            <person name="Martin F."/>
            <person name="Silar P."/>
            <person name="Natvig D.O."/>
            <person name="Lalanne C."/>
            <person name="Gautier V."/>
            <person name="Ament-Velasquez S.L."/>
            <person name="Kruys A."/>
            <person name="Hutchinson M.I."/>
            <person name="Powell A.J."/>
            <person name="Barry K."/>
            <person name="Miller A.N."/>
            <person name="Grigoriev I.V."/>
            <person name="Debuchy R."/>
            <person name="Gladieux P."/>
            <person name="Hiltunen Thoren M."/>
            <person name="Johannesson H."/>
        </authorList>
    </citation>
    <scope>NUCLEOTIDE SEQUENCE</scope>
    <source>
        <strain evidence="2">PSN243</strain>
    </source>
</reference>
<feature type="compositionally biased region" description="Pro residues" evidence="1">
    <location>
        <begin position="122"/>
        <end position="131"/>
    </location>
</feature>
<feature type="compositionally biased region" description="Polar residues" evidence="1">
    <location>
        <begin position="382"/>
        <end position="391"/>
    </location>
</feature>
<evidence type="ECO:0000313" key="2">
    <source>
        <dbReference type="EMBL" id="KAK4447230.1"/>
    </source>
</evidence>
<comment type="caution">
    <text evidence="2">The sequence shown here is derived from an EMBL/GenBank/DDBJ whole genome shotgun (WGS) entry which is preliminary data.</text>
</comment>
<accession>A0AAV9GIJ6</accession>
<feature type="region of interest" description="Disordered" evidence="1">
    <location>
        <begin position="354"/>
        <end position="458"/>
    </location>
</feature>
<feature type="compositionally biased region" description="Low complexity" evidence="1">
    <location>
        <begin position="282"/>
        <end position="302"/>
    </location>
</feature>
<feature type="compositionally biased region" description="Basic and acidic residues" evidence="1">
    <location>
        <begin position="392"/>
        <end position="405"/>
    </location>
</feature>
<dbReference type="AlphaFoldDB" id="A0AAV9GIJ6"/>
<evidence type="ECO:0000256" key="1">
    <source>
        <dbReference type="SAM" id="MobiDB-lite"/>
    </source>
</evidence>
<reference evidence="2" key="2">
    <citation type="submission" date="2023-05" db="EMBL/GenBank/DDBJ databases">
        <authorList>
            <consortium name="Lawrence Berkeley National Laboratory"/>
            <person name="Steindorff A."/>
            <person name="Hensen N."/>
            <person name="Bonometti L."/>
            <person name="Westerberg I."/>
            <person name="Brannstrom I.O."/>
            <person name="Guillou S."/>
            <person name="Cros-Aarteil S."/>
            <person name="Calhoun S."/>
            <person name="Haridas S."/>
            <person name="Kuo A."/>
            <person name="Mondo S."/>
            <person name="Pangilinan J."/>
            <person name="Riley R."/>
            <person name="Labutti K."/>
            <person name="Andreopoulos B."/>
            <person name="Lipzen A."/>
            <person name="Chen C."/>
            <person name="Yanf M."/>
            <person name="Daum C."/>
            <person name="Ng V."/>
            <person name="Clum A."/>
            <person name="Ohm R."/>
            <person name="Martin F."/>
            <person name="Silar P."/>
            <person name="Natvig D."/>
            <person name="Lalanne C."/>
            <person name="Gautier V."/>
            <person name="Ament-Velasquez S.L."/>
            <person name="Kruys A."/>
            <person name="Hutchinson M.I."/>
            <person name="Powell A.J."/>
            <person name="Barry K."/>
            <person name="Miller A.N."/>
            <person name="Grigoriev I.V."/>
            <person name="Debuchy R."/>
            <person name="Gladieux P."/>
            <person name="Thoren M.H."/>
            <person name="Johannesson H."/>
        </authorList>
    </citation>
    <scope>NUCLEOTIDE SEQUENCE</scope>
    <source>
        <strain evidence="2">PSN243</strain>
    </source>
</reference>
<feature type="region of interest" description="Disordered" evidence="1">
    <location>
        <begin position="247"/>
        <end position="323"/>
    </location>
</feature>
<sequence length="469" mass="52148">MNPGRDARVEKIRHRLREGVAIPKEEFLDFVNVYSHFHETGWKVRPALAKWIQENGDTVLTWLPDILRARPGYFEDSRSGKRASAYDEYEAMVALGLAGQASPRLPDSLEPILATASSAQPSPDPDMPPTRPKQKTISDFGTALPNSACQKRPRLLGMIQQQVWLQDITEAHKRLGAAKRWLLQVANDPPHDEWKDWLRDAAEKLIPDISDRVETAQLCLEDVKLRYQNSCAEQARNRLELSKRHFPSVEEDDDEIPTPMPTPEARFQESEDLSSIRVESDIIGTGTSTAPITPTTSRRPATGAVANSHFDPPLGSSAAGLSNPPFPRRSAMVSSTQPLNQYILSLLFGRQYYPRNLTNPPQPPHPTTARPHAAKAKRPRSSHSITSVNSVHDSDSGNDHDEPKLVAKTGRSIYSVEASDDEARPSRPKRARVAVSMGEARREQRAHTQMHFGGPGRSAYVARAETAVD</sequence>
<evidence type="ECO:0000313" key="3">
    <source>
        <dbReference type="Proteomes" id="UP001321760"/>
    </source>
</evidence>
<proteinExistence type="predicted"/>
<organism evidence="2 3">
    <name type="scientific">Podospora aff. communis PSN243</name>
    <dbReference type="NCBI Taxonomy" id="3040156"/>
    <lineage>
        <taxon>Eukaryota</taxon>
        <taxon>Fungi</taxon>
        <taxon>Dikarya</taxon>
        <taxon>Ascomycota</taxon>
        <taxon>Pezizomycotina</taxon>
        <taxon>Sordariomycetes</taxon>
        <taxon>Sordariomycetidae</taxon>
        <taxon>Sordariales</taxon>
        <taxon>Podosporaceae</taxon>
        <taxon>Podospora</taxon>
    </lineage>
</organism>
<name>A0AAV9GIJ6_9PEZI</name>
<gene>
    <name evidence="2" type="ORF">QBC34DRAFT_410143</name>
</gene>
<feature type="compositionally biased region" description="Basic residues" evidence="1">
    <location>
        <begin position="372"/>
        <end position="381"/>
    </location>
</feature>
<feature type="region of interest" description="Disordered" evidence="1">
    <location>
        <begin position="116"/>
        <end position="143"/>
    </location>
</feature>
<keyword evidence="3" id="KW-1185">Reference proteome</keyword>
<protein>
    <submittedName>
        <fullName evidence="2">Uncharacterized protein</fullName>
    </submittedName>
</protein>
<dbReference type="EMBL" id="MU865951">
    <property type="protein sequence ID" value="KAK4447230.1"/>
    <property type="molecule type" value="Genomic_DNA"/>
</dbReference>
<dbReference type="Proteomes" id="UP001321760">
    <property type="component" value="Unassembled WGS sequence"/>
</dbReference>